<gene>
    <name evidence="1" type="ORF">MRATA1EN22A_LOCUS6003</name>
</gene>
<evidence type="ECO:0000313" key="1">
    <source>
        <dbReference type="EMBL" id="CAM9685316.1"/>
    </source>
</evidence>
<evidence type="ECO:0000313" key="2">
    <source>
        <dbReference type="Proteomes" id="UP001162501"/>
    </source>
</evidence>
<reference evidence="1" key="1">
    <citation type="submission" date="2023-05" db="EMBL/GenBank/DDBJ databases">
        <authorList>
            <consortium name="ELIXIR-Norway"/>
        </authorList>
    </citation>
    <scope>NUCLEOTIDE SEQUENCE</scope>
</reference>
<dbReference type="EMBL" id="OX596099">
    <property type="protein sequence ID" value="CAM9685316.1"/>
    <property type="molecule type" value="Genomic_DNA"/>
</dbReference>
<protein>
    <submittedName>
        <fullName evidence="1">Uncharacterized protein</fullName>
    </submittedName>
</protein>
<organism evidence="1 2">
    <name type="scientific">Rangifer tarandus platyrhynchus</name>
    <name type="common">Svalbard reindeer</name>
    <dbReference type="NCBI Taxonomy" id="3082113"/>
    <lineage>
        <taxon>Eukaryota</taxon>
        <taxon>Metazoa</taxon>
        <taxon>Chordata</taxon>
        <taxon>Craniata</taxon>
        <taxon>Vertebrata</taxon>
        <taxon>Euteleostomi</taxon>
        <taxon>Mammalia</taxon>
        <taxon>Eutheria</taxon>
        <taxon>Laurasiatheria</taxon>
        <taxon>Artiodactyla</taxon>
        <taxon>Ruminantia</taxon>
        <taxon>Pecora</taxon>
        <taxon>Cervidae</taxon>
        <taxon>Odocoileinae</taxon>
        <taxon>Rangifer</taxon>
    </lineage>
</organism>
<sequence>MRLPERGASPRRLGQKVQRRGPAGGGWKGREALRGRGEEFAGPRPGRSLQIFRASESLASDKSIVALNKCSLVSEHEKSAANREETRVDP</sequence>
<name>A0AC59YGP4_RANTA</name>
<proteinExistence type="predicted"/>
<reference evidence="1" key="2">
    <citation type="submission" date="2025-03" db="EMBL/GenBank/DDBJ databases">
        <authorList>
            <consortium name="ELIXIR-Norway"/>
            <consortium name="Elixir Norway"/>
        </authorList>
    </citation>
    <scope>NUCLEOTIDE SEQUENCE</scope>
</reference>
<dbReference type="Proteomes" id="UP001162501">
    <property type="component" value="Chromosome 15"/>
</dbReference>
<accession>A0AC59YGP4</accession>